<dbReference type="EMBL" id="KN833060">
    <property type="protein sequence ID" value="KIM74501.1"/>
    <property type="molecule type" value="Genomic_DNA"/>
</dbReference>
<dbReference type="Proteomes" id="UP000054166">
    <property type="component" value="Unassembled WGS sequence"/>
</dbReference>
<dbReference type="AlphaFoldDB" id="A0A0C3F3I3"/>
<dbReference type="InterPro" id="IPR045340">
    <property type="entry name" value="DUF6533"/>
</dbReference>
<reference evidence="3" key="2">
    <citation type="submission" date="2015-01" db="EMBL/GenBank/DDBJ databases">
        <title>Evolutionary Origins and Diversification of the Mycorrhizal Mutualists.</title>
        <authorList>
            <consortium name="DOE Joint Genome Institute"/>
            <consortium name="Mycorrhizal Genomics Consortium"/>
            <person name="Kohler A."/>
            <person name="Kuo A."/>
            <person name="Nagy L.G."/>
            <person name="Floudas D."/>
            <person name="Copeland A."/>
            <person name="Barry K.W."/>
            <person name="Cichocki N."/>
            <person name="Veneault-Fourrey C."/>
            <person name="LaButti K."/>
            <person name="Lindquist E.A."/>
            <person name="Lipzen A."/>
            <person name="Lundell T."/>
            <person name="Morin E."/>
            <person name="Murat C."/>
            <person name="Riley R."/>
            <person name="Ohm R."/>
            <person name="Sun H."/>
            <person name="Tunlid A."/>
            <person name="Henrissat B."/>
            <person name="Grigoriev I.V."/>
            <person name="Hibbett D.S."/>
            <person name="Martin F."/>
        </authorList>
    </citation>
    <scope>NUCLEOTIDE SEQUENCE [LARGE SCALE GENOMIC DNA]</scope>
    <source>
        <strain evidence="3">F 1598</strain>
    </source>
</reference>
<accession>A0A0C3F3I3</accession>
<evidence type="ECO:0000313" key="3">
    <source>
        <dbReference type="Proteomes" id="UP000054166"/>
    </source>
</evidence>
<dbReference type="OrthoDB" id="2658772at2759"/>
<dbReference type="Pfam" id="PF20151">
    <property type="entry name" value="DUF6533"/>
    <property type="match status" value="1"/>
</dbReference>
<reference evidence="2 3" key="1">
    <citation type="submission" date="2014-04" db="EMBL/GenBank/DDBJ databases">
        <authorList>
            <consortium name="DOE Joint Genome Institute"/>
            <person name="Kuo A."/>
            <person name="Tarkka M."/>
            <person name="Buscot F."/>
            <person name="Kohler A."/>
            <person name="Nagy L.G."/>
            <person name="Floudas D."/>
            <person name="Copeland A."/>
            <person name="Barry K.W."/>
            <person name="Cichocki N."/>
            <person name="Veneault-Fourrey C."/>
            <person name="LaButti K."/>
            <person name="Lindquist E.A."/>
            <person name="Lipzen A."/>
            <person name="Lundell T."/>
            <person name="Morin E."/>
            <person name="Murat C."/>
            <person name="Sun H."/>
            <person name="Tunlid A."/>
            <person name="Henrissat B."/>
            <person name="Grigoriev I.V."/>
            <person name="Hibbett D.S."/>
            <person name="Martin F."/>
            <person name="Nordberg H.P."/>
            <person name="Cantor M.N."/>
            <person name="Hua S.X."/>
        </authorList>
    </citation>
    <scope>NUCLEOTIDE SEQUENCE [LARGE SCALE GENOMIC DNA]</scope>
    <source>
        <strain evidence="2 3">F 1598</strain>
    </source>
</reference>
<gene>
    <name evidence="2" type="ORF">PILCRDRAFT_703250</name>
</gene>
<proteinExistence type="predicted"/>
<feature type="domain" description="DUF6533" evidence="1">
    <location>
        <begin position="102"/>
        <end position="128"/>
    </location>
</feature>
<dbReference type="InParanoid" id="A0A0C3F3I3"/>
<sequence>MLPHLSDDRTYGATFTRICALCGSGMLSCRPSDHSFVIDPQLGYFKWHRKQQMVAKAPPVHTALPSLCSTIVVVMSAPSTTSYYPFDSSTLTVFRQVQVNNYFTIAFIGLMVYDHIITLDKEVEWIWTLVKYI</sequence>
<organism evidence="2 3">
    <name type="scientific">Piloderma croceum (strain F 1598)</name>
    <dbReference type="NCBI Taxonomy" id="765440"/>
    <lineage>
        <taxon>Eukaryota</taxon>
        <taxon>Fungi</taxon>
        <taxon>Dikarya</taxon>
        <taxon>Basidiomycota</taxon>
        <taxon>Agaricomycotina</taxon>
        <taxon>Agaricomycetes</taxon>
        <taxon>Agaricomycetidae</taxon>
        <taxon>Atheliales</taxon>
        <taxon>Atheliaceae</taxon>
        <taxon>Piloderma</taxon>
    </lineage>
</organism>
<protein>
    <recommendedName>
        <fullName evidence="1">DUF6533 domain-containing protein</fullName>
    </recommendedName>
</protein>
<evidence type="ECO:0000313" key="2">
    <source>
        <dbReference type="EMBL" id="KIM74501.1"/>
    </source>
</evidence>
<keyword evidence="3" id="KW-1185">Reference proteome</keyword>
<evidence type="ECO:0000259" key="1">
    <source>
        <dbReference type="Pfam" id="PF20151"/>
    </source>
</evidence>
<name>A0A0C3F3I3_PILCF</name>
<dbReference type="HOGENOM" id="CLU_2184972_0_0_1"/>